<sequence>MNVTARDVGYKWILLDADGVLQSAEQPFVAALRRVAGGAADAWLADTFRVDGPVITGKQEVLPVLAEFLQAVGAEADPREVYTRLWEGIHLHQDVLELVANWRGAGRRVALTTNQDPGRARFMRTRLRLDERFDRSFYSCDLGVAKPSVRFFDRVLSELQAQPGEAVFIDDSDANVSAARSLGIDAHRWQYGDSLRTLAECIGPTPENPRATSLD</sequence>
<proteinExistence type="predicted"/>
<dbReference type="PANTHER" id="PTHR43611">
    <property type="entry name" value="ALPHA-D-GLUCOSE 1-PHOSPHATE PHOSPHATASE"/>
    <property type="match status" value="1"/>
</dbReference>
<dbReference type="PRINTS" id="PR00413">
    <property type="entry name" value="HADHALOGNASE"/>
</dbReference>
<dbReference type="SFLD" id="SFLDG01129">
    <property type="entry name" value="C1.5:_HAD__Beta-PGM__Phosphata"/>
    <property type="match status" value="1"/>
</dbReference>
<keyword evidence="2" id="KW-1185">Reference proteome</keyword>
<accession>A0ABP4K3K1</accession>
<dbReference type="InterPro" id="IPR036412">
    <property type="entry name" value="HAD-like_sf"/>
</dbReference>
<dbReference type="Gene3D" id="3.40.50.1000">
    <property type="entry name" value="HAD superfamily/HAD-like"/>
    <property type="match status" value="1"/>
</dbReference>
<dbReference type="RefSeq" id="WP_204608081.1">
    <property type="nucleotide sequence ID" value="NZ_BAAAJX010000006.1"/>
</dbReference>
<dbReference type="NCBIfam" id="TIGR01509">
    <property type="entry name" value="HAD-SF-IA-v3"/>
    <property type="match status" value="1"/>
</dbReference>
<dbReference type="InterPro" id="IPR006439">
    <property type="entry name" value="HAD-SF_hydro_IA"/>
</dbReference>
<evidence type="ECO:0008006" key="3">
    <source>
        <dbReference type="Google" id="ProtNLM"/>
    </source>
</evidence>
<dbReference type="EMBL" id="BAAAJX010000006">
    <property type="protein sequence ID" value="GAA1493452.1"/>
    <property type="molecule type" value="Genomic_DNA"/>
</dbReference>
<dbReference type="InterPro" id="IPR023214">
    <property type="entry name" value="HAD_sf"/>
</dbReference>
<organism evidence="1 2">
    <name type="scientific">Curtobacterium herbarum</name>
    <dbReference type="NCBI Taxonomy" id="150122"/>
    <lineage>
        <taxon>Bacteria</taxon>
        <taxon>Bacillati</taxon>
        <taxon>Actinomycetota</taxon>
        <taxon>Actinomycetes</taxon>
        <taxon>Micrococcales</taxon>
        <taxon>Microbacteriaceae</taxon>
        <taxon>Curtobacterium</taxon>
    </lineage>
</organism>
<evidence type="ECO:0000313" key="1">
    <source>
        <dbReference type="EMBL" id="GAA1493452.1"/>
    </source>
</evidence>
<name>A0ABP4K3K1_9MICO</name>
<dbReference type="PANTHER" id="PTHR43611:SF3">
    <property type="entry name" value="FLAVIN MONONUCLEOTIDE HYDROLASE 1, CHLOROPLATIC"/>
    <property type="match status" value="1"/>
</dbReference>
<evidence type="ECO:0000313" key="2">
    <source>
        <dbReference type="Proteomes" id="UP001501742"/>
    </source>
</evidence>
<gene>
    <name evidence="1" type="ORF">GCM10009627_17980</name>
</gene>
<dbReference type="SUPFAM" id="SSF56784">
    <property type="entry name" value="HAD-like"/>
    <property type="match status" value="1"/>
</dbReference>
<dbReference type="Proteomes" id="UP001501742">
    <property type="component" value="Unassembled WGS sequence"/>
</dbReference>
<protein>
    <recommendedName>
        <fullName evidence="3">Hydrolase of the HAD superfamily</fullName>
    </recommendedName>
</protein>
<dbReference type="SFLD" id="SFLDS00003">
    <property type="entry name" value="Haloacid_Dehalogenase"/>
    <property type="match status" value="1"/>
</dbReference>
<comment type="caution">
    <text evidence="1">The sequence shown here is derived from an EMBL/GenBank/DDBJ whole genome shotgun (WGS) entry which is preliminary data.</text>
</comment>
<reference evidence="2" key="1">
    <citation type="journal article" date="2019" name="Int. J. Syst. Evol. Microbiol.">
        <title>The Global Catalogue of Microorganisms (GCM) 10K type strain sequencing project: providing services to taxonomists for standard genome sequencing and annotation.</title>
        <authorList>
            <consortium name="The Broad Institute Genomics Platform"/>
            <consortium name="The Broad Institute Genome Sequencing Center for Infectious Disease"/>
            <person name="Wu L."/>
            <person name="Ma J."/>
        </authorList>
    </citation>
    <scope>NUCLEOTIDE SEQUENCE [LARGE SCALE GENOMIC DNA]</scope>
    <source>
        <strain evidence="2">JCM 12140</strain>
    </source>
</reference>
<dbReference type="Pfam" id="PF00702">
    <property type="entry name" value="Hydrolase"/>
    <property type="match status" value="1"/>
</dbReference>